<evidence type="ECO:0000313" key="9">
    <source>
        <dbReference type="Proteomes" id="UP000075714"/>
    </source>
</evidence>
<dbReference type="InterPro" id="IPR027974">
    <property type="entry name" value="DUF4470"/>
</dbReference>
<dbReference type="STRING" id="33097.A0A150G0C1"/>
<comment type="caution">
    <text evidence="8">The sequence shown here is derived from an EMBL/GenBank/DDBJ whole genome shotgun (WGS) entry which is preliminary data.</text>
</comment>
<dbReference type="EMBL" id="LSYV01000096">
    <property type="protein sequence ID" value="KXZ43299.1"/>
    <property type="molecule type" value="Genomic_DNA"/>
</dbReference>
<keyword evidence="4" id="KW-0970">Cilium biogenesis/degradation</keyword>
<name>A0A150G0C1_GONPE</name>
<dbReference type="Proteomes" id="UP000075714">
    <property type="component" value="Unassembled WGS sequence"/>
</dbReference>
<protein>
    <recommendedName>
        <fullName evidence="10">Dynein assembly factor 3, axonemal</fullName>
    </recommendedName>
</protein>
<feature type="compositionally biased region" description="Low complexity" evidence="5">
    <location>
        <begin position="430"/>
        <end position="443"/>
    </location>
</feature>
<dbReference type="GO" id="GO:0044458">
    <property type="term" value="P:motile cilium assembly"/>
    <property type="evidence" value="ECO:0007669"/>
    <property type="project" value="TreeGrafter"/>
</dbReference>
<evidence type="ECO:0000256" key="5">
    <source>
        <dbReference type="SAM" id="MobiDB-lite"/>
    </source>
</evidence>
<feature type="domain" description="DUF4470" evidence="6">
    <location>
        <begin position="9"/>
        <end position="118"/>
    </location>
</feature>
<evidence type="ECO:0000256" key="1">
    <source>
        <dbReference type="ARBA" id="ARBA00004496"/>
    </source>
</evidence>
<dbReference type="AlphaFoldDB" id="A0A150G0C1"/>
<dbReference type="GO" id="GO:0005737">
    <property type="term" value="C:cytoplasm"/>
    <property type="evidence" value="ECO:0007669"/>
    <property type="project" value="UniProtKB-SubCell"/>
</dbReference>
<dbReference type="InterPro" id="IPR028235">
    <property type="entry name" value="DNAAF3_C"/>
</dbReference>
<feature type="domain" description="Dynein assembly factor 3 C-terminal" evidence="7">
    <location>
        <begin position="540"/>
        <end position="643"/>
    </location>
</feature>
<proteinExistence type="inferred from homology"/>
<evidence type="ECO:0000256" key="4">
    <source>
        <dbReference type="ARBA" id="ARBA00022794"/>
    </source>
</evidence>
<dbReference type="PANTHER" id="PTHR22118:SF14">
    <property type="entry name" value="DYNEIN AXONEMAL ASSEMBLY FACTOR 3"/>
    <property type="match status" value="1"/>
</dbReference>
<accession>A0A150G0C1</accession>
<keyword evidence="3" id="KW-0963">Cytoplasm</keyword>
<evidence type="ECO:0000259" key="7">
    <source>
        <dbReference type="Pfam" id="PF14740"/>
    </source>
</evidence>
<dbReference type="Pfam" id="PF14737">
    <property type="entry name" value="DUF4470"/>
    <property type="match status" value="1"/>
</dbReference>
<dbReference type="OrthoDB" id="538817at2759"/>
<comment type="subcellular location">
    <subcellularLocation>
        <location evidence="1">Cytoplasm</location>
    </subcellularLocation>
</comment>
<evidence type="ECO:0000259" key="6">
    <source>
        <dbReference type="Pfam" id="PF14737"/>
    </source>
</evidence>
<feature type="region of interest" description="Disordered" evidence="5">
    <location>
        <begin position="474"/>
        <end position="522"/>
    </location>
</feature>
<feature type="domain" description="Dynein assembly factor 3 C-terminal" evidence="7">
    <location>
        <begin position="163"/>
        <end position="368"/>
    </location>
</feature>
<keyword evidence="9" id="KW-1185">Reference proteome</keyword>
<feature type="compositionally biased region" description="Basic and acidic residues" evidence="5">
    <location>
        <begin position="387"/>
        <end position="405"/>
    </location>
</feature>
<feature type="region of interest" description="Disordered" evidence="5">
    <location>
        <begin position="358"/>
        <end position="453"/>
    </location>
</feature>
<comment type="similarity">
    <text evidence="2">Belongs to the DNAAF3 family.</text>
</comment>
<sequence length="669" mass="70866">MDEQNVHQFWGISPALDLGSLLPRSDGEDGAADLPVDQPIRILQVAPYDARHTLTTICRASRHPLLERQQQPVTLYVWEDCPEGLARHLLLLSLLLDGGLLGRERGQLLLELHGNAMLRQRAAEALDEKARQLESLVVSLGSGSPPAPDLGDPRGLGALAAMLDLSMLKFQERDLLVEALQKWRSNVAYDMVKAWDARARKWYGDRYDFRRNMVDWDYHMRLQPAGTPGVSDPSAGSIIHFHHFRHWRAHGVAHELRDASYNHPNRSLLSTAYGRTREFKDRTGRDVGRSVSAWGFWGDTLNGPYHCFGTLAEEPAFYKISNKQFTRTAVDIAEHNLEALLHELRTGSRLTLGEGAEAHRARVARGPTSLEDLAGQGREGEGQGTEGHAERQPEALEEQRPDRSEQQGGSAPSGEAGVEAAQSASSCPSGAAEVAGAGAQQEESPGAVPTYSSGGRAQVAKSVAAAAAAAAAAAPSPASTSPLPAEPPGAGEAGTDQADASAPSPPSAAAASSATGGRGAVPVHGDAAVQRMAAEEAALRAAEAAQDGAARRRAARFRLVLLTGDLAKGVTGRAKFAGAFSALTLGHRHAHLLGPEGGLLKAAAPGAAIVAENARHVLQLTREQADLFVTKMDEMAAAAGWERLAERPAGVTEASQVYRRPAAGPAGGA</sequence>
<dbReference type="Pfam" id="PF14740">
    <property type="entry name" value="DUF4471"/>
    <property type="match status" value="2"/>
</dbReference>
<reference evidence="9" key="1">
    <citation type="journal article" date="2016" name="Nat. Commun.">
        <title>The Gonium pectorale genome demonstrates co-option of cell cycle regulation during the evolution of multicellularity.</title>
        <authorList>
            <person name="Hanschen E.R."/>
            <person name="Marriage T.N."/>
            <person name="Ferris P.J."/>
            <person name="Hamaji T."/>
            <person name="Toyoda A."/>
            <person name="Fujiyama A."/>
            <person name="Neme R."/>
            <person name="Noguchi H."/>
            <person name="Minakuchi Y."/>
            <person name="Suzuki M."/>
            <person name="Kawai-Toyooka H."/>
            <person name="Smith D.R."/>
            <person name="Sparks H."/>
            <person name="Anderson J."/>
            <person name="Bakaric R."/>
            <person name="Luria V."/>
            <person name="Karger A."/>
            <person name="Kirschner M.W."/>
            <person name="Durand P.M."/>
            <person name="Michod R.E."/>
            <person name="Nozaki H."/>
            <person name="Olson B.J."/>
        </authorList>
    </citation>
    <scope>NUCLEOTIDE SEQUENCE [LARGE SCALE GENOMIC DNA]</scope>
    <source>
        <strain evidence="9">NIES-2863</strain>
    </source>
</reference>
<evidence type="ECO:0008006" key="10">
    <source>
        <dbReference type="Google" id="ProtNLM"/>
    </source>
</evidence>
<evidence type="ECO:0000313" key="8">
    <source>
        <dbReference type="EMBL" id="KXZ43299.1"/>
    </source>
</evidence>
<evidence type="ECO:0000256" key="3">
    <source>
        <dbReference type="ARBA" id="ARBA00022490"/>
    </source>
</evidence>
<dbReference type="GO" id="GO:0070286">
    <property type="term" value="P:axonemal dynein complex assembly"/>
    <property type="evidence" value="ECO:0007669"/>
    <property type="project" value="InterPro"/>
</dbReference>
<gene>
    <name evidence="8" type="ORF">GPECTOR_95g688</name>
</gene>
<feature type="compositionally biased region" description="Low complexity" evidence="5">
    <location>
        <begin position="474"/>
        <end position="494"/>
    </location>
</feature>
<dbReference type="InterPro" id="IPR039304">
    <property type="entry name" value="DNAAF3"/>
</dbReference>
<organism evidence="8 9">
    <name type="scientific">Gonium pectorale</name>
    <name type="common">Green alga</name>
    <dbReference type="NCBI Taxonomy" id="33097"/>
    <lineage>
        <taxon>Eukaryota</taxon>
        <taxon>Viridiplantae</taxon>
        <taxon>Chlorophyta</taxon>
        <taxon>core chlorophytes</taxon>
        <taxon>Chlorophyceae</taxon>
        <taxon>CS clade</taxon>
        <taxon>Chlamydomonadales</taxon>
        <taxon>Volvocaceae</taxon>
        <taxon>Gonium</taxon>
    </lineage>
</organism>
<dbReference type="PANTHER" id="PTHR22118">
    <property type="entry name" value="DYNEIN ASSEMBLY FACTOR 3, AXONEMAL"/>
    <property type="match status" value="1"/>
</dbReference>
<evidence type="ECO:0000256" key="2">
    <source>
        <dbReference type="ARBA" id="ARBA00010449"/>
    </source>
</evidence>